<dbReference type="Proteomes" id="UP000199648">
    <property type="component" value="Unassembled WGS sequence"/>
</dbReference>
<dbReference type="GO" id="GO:0009007">
    <property type="term" value="F:site-specific DNA-methyltransferase (adenine-specific) activity"/>
    <property type="evidence" value="ECO:0007669"/>
    <property type="project" value="UniProtKB-EC"/>
</dbReference>
<keyword evidence="11" id="KW-1185">Reference proteome</keyword>
<dbReference type="OrthoDB" id="9784823at2"/>
<keyword evidence="5" id="KW-0949">S-adenosyl-L-methionine</keyword>
<keyword evidence="3" id="KW-0489">Methyltransferase</keyword>
<comment type="similarity">
    <text evidence="1">Belongs to the N(4)/N(6)-methyltransferase family.</text>
</comment>
<evidence type="ECO:0000256" key="6">
    <source>
        <dbReference type="ARBA" id="ARBA00022747"/>
    </source>
</evidence>
<dbReference type="InterPro" id="IPR052916">
    <property type="entry name" value="Type-I_RE_MTase_Subunit"/>
</dbReference>
<dbReference type="SUPFAM" id="SSF53335">
    <property type="entry name" value="S-adenosyl-L-methionine-dependent methyltransferases"/>
    <property type="match status" value="1"/>
</dbReference>
<dbReference type="EMBL" id="FMWD01000009">
    <property type="protein sequence ID" value="SCZ65311.1"/>
    <property type="molecule type" value="Genomic_DNA"/>
</dbReference>
<evidence type="ECO:0000256" key="4">
    <source>
        <dbReference type="ARBA" id="ARBA00022679"/>
    </source>
</evidence>
<dbReference type="AlphaFoldDB" id="A0A1G5QVL6"/>
<dbReference type="Pfam" id="PF02384">
    <property type="entry name" value="N6_Mtase"/>
    <property type="match status" value="1"/>
</dbReference>
<evidence type="ECO:0000256" key="3">
    <source>
        <dbReference type="ARBA" id="ARBA00022603"/>
    </source>
</evidence>
<evidence type="ECO:0000256" key="5">
    <source>
        <dbReference type="ARBA" id="ARBA00022691"/>
    </source>
</evidence>
<evidence type="ECO:0000313" key="11">
    <source>
        <dbReference type="Proteomes" id="UP000199648"/>
    </source>
</evidence>
<dbReference type="InterPro" id="IPR003356">
    <property type="entry name" value="DNA_methylase_A-5"/>
</dbReference>
<dbReference type="Pfam" id="PF12161">
    <property type="entry name" value="HsdM_N"/>
    <property type="match status" value="1"/>
</dbReference>
<keyword evidence="6" id="KW-0680">Restriction system</keyword>
<evidence type="ECO:0000259" key="8">
    <source>
        <dbReference type="Pfam" id="PF02384"/>
    </source>
</evidence>
<organism evidence="10 11">
    <name type="scientific">Thiohalomonas denitrificans</name>
    <dbReference type="NCBI Taxonomy" id="415747"/>
    <lineage>
        <taxon>Bacteria</taxon>
        <taxon>Pseudomonadati</taxon>
        <taxon>Pseudomonadota</taxon>
        <taxon>Gammaproteobacteria</taxon>
        <taxon>Thiohalomonadales</taxon>
        <taxon>Thiohalomonadaceae</taxon>
        <taxon>Thiohalomonas</taxon>
    </lineage>
</organism>
<dbReference type="RefSeq" id="WP_092998463.1">
    <property type="nucleotide sequence ID" value="NZ_FMWD01000009.1"/>
</dbReference>
<dbReference type="PRINTS" id="PR00507">
    <property type="entry name" value="N12N6MTFRASE"/>
</dbReference>
<feature type="domain" description="N6 adenine-specific DNA methyltransferase N-terminal" evidence="9">
    <location>
        <begin position="13"/>
        <end position="196"/>
    </location>
</feature>
<evidence type="ECO:0000259" key="9">
    <source>
        <dbReference type="Pfam" id="PF12161"/>
    </source>
</evidence>
<dbReference type="PANTHER" id="PTHR42998">
    <property type="entry name" value="TYPE I RESTRICTION ENZYME HINDVIIP M PROTEIN-RELATED"/>
    <property type="match status" value="1"/>
</dbReference>
<dbReference type="GO" id="GO:0009307">
    <property type="term" value="P:DNA restriction-modification system"/>
    <property type="evidence" value="ECO:0007669"/>
    <property type="project" value="UniProtKB-KW"/>
</dbReference>
<evidence type="ECO:0000256" key="1">
    <source>
        <dbReference type="ARBA" id="ARBA00006594"/>
    </source>
</evidence>
<comment type="catalytic activity">
    <reaction evidence="7">
        <text>a 2'-deoxyadenosine in DNA + S-adenosyl-L-methionine = an N(6)-methyl-2'-deoxyadenosine in DNA + S-adenosyl-L-homocysteine + H(+)</text>
        <dbReference type="Rhea" id="RHEA:15197"/>
        <dbReference type="Rhea" id="RHEA-COMP:12418"/>
        <dbReference type="Rhea" id="RHEA-COMP:12419"/>
        <dbReference type="ChEBI" id="CHEBI:15378"/>
        <dbReference type="ChEBI" id="CHEBI:57856"/>
        <dbReference type="ChEBI" id="CHEBI:59789"/>
        <dbReference type="ChEBI" id="CHEBI:90615"/>
        <dbReference type="ChEBI" id="CHEBI:90616"/>
        <dbReference type="EC" id="2.1.1.72"/>
    </reaction>
</comment>
<dbReference type="GO" id="GO:0032259">
    <property type="term" value="P:methylation"/>
    <property type="evidence" value="ECO:0007669"/>
    <property type="project" value="UniProtKB-KW"/>
</dbReference>
<dbReference type="STRING" id="415747.SAMN03097708_02831"/>
<accession>A0A1G5QVL6</accession>
<reference evidence="10 11" key="1">
    <citation type="submission" date="2016-10" db="EMBL/GenBank/DDBJ databases">
        <authorList>
            <person name="de Groot N.N."/>
        </authorList>
    </citation>
    <scope>NUCLEOTIDE SEQUENCE [LARGE SCALE GENOMIC DNA]</scope>
    <source>
        <strain evidence="10 11">HLD2</strain>
    </source>
</reference>
<dbReference type="GO" id="GO:0008170">
    <property type="term" value="F:N-methyltransferase activity"/>
    <property type="evidence" value="ECO:0007669"/>
    <property type="project" value="InterPro"/>
</dbReference>
<keyword evidence="4" id="KW-0808">Transferase</keyword>
<dbReference type="InterPro" id="IPR038333">
    <property type="entry name" value="T1MK-like_N_sf"/>
</dbReference>
<protein>
    <recommendedName>
        <fullName evidence="2">site-specific DNA-methyltransferase (adenine-specific)</fullName>
        <ecNumber evidence="2">2.1.1.72</ecNumber>
    </recommendedName>
</protein>
<dbReference type="Gene3D" id="1.20.1260.30">
    <property type="match status" value="1"/>
</dbReference>
<proteinExistence type="inferred from homology"/>
<evidence type="ECO:0000313" key="10">
    <source>
        <dbReference type="EMBL" id="SCZ65311.1"/>
    </source>
</evidence>
<dbReference type="PANTHER" id="PTHR42998:SF1">
    <property type="entry name" value="TYPE I RESTRICTION ENZYME HINDI METHYLASE SUBUNIT"/>
    <property type="match status" value="1"/>
</dbReference>
<sequence>MTSAEEQQFLNELDKKLWTSADKLRSTLDASQYKHTVLGLIFLKYVSDSFDIRREELKEQFRDPDHEYYLAPEDFGGADSERYRQEIDSELEERDYYTEANVFWVPKSARWEFLQNQNKAVIGNVLWLDSKGEVLTAPPEAEAEKRKCKRISSVGQLIDNALEAIEHDNPKLKGVLNRQYTQLRIDQSKLGELIDLVATIPFQHKSLSSKDILGHVYEYFLGQFALAEGKKGGQFYTPKAIVTLIVQMLEPYKGRVYDPAMGSGGFFVQSEEFITEHRRRIGDISIYGQEYNHTTWQLAAMNMVIRGIDFNFGKEPANTFINDQHPDLRADFVMANPPFNMKEWDTGVDDNDPRWRYGKPPSGNANFAWLQHMLYHLAPNGSLGLLLANGSMSSNTNNEGAIRRALIENDLVECMVALPGQLFTNTQIPACIWFLSKNKKERTSSGGRALRDRSGEVLFIDARNLGYMKDRVLRDFSTTDLARITDTFHNWQTTEPVIARSDSDAAISYEDIPGFCKSATLEEIEKHDFVLTPGRYVGAEAQEEDGEPFAEKMARLTAQLKEQFQESDRLEGEIKRNLAGLGYEC</sequence>
<dbReference type="GO" id="GO:0003677">
    <property type="term" value="F:DNA binding"/>
    <property type="evidence" value="ECO:0007669"/>
    <property type="project" value="InterPro"/>
</dbReference>
<feature type="domain" description="DNA methylase adenine-specific" evidence="8">
    <location>
        <begin position="209"/>
        <end position="545"/>
    </location>
</feature>
<dbReference type="EC" id="2.1.1.72" evidence="2"/>
<evidence type="ECO:0000256" key="2">
    <source>
        <dbReference type="ARBA" id="ARBA00011900"/>
    </source>
</evidence>
<dbReference type="InterPro" id="IPR022749">
    <property type="entry name" value="D12N6_MeTrfase_N"/>
</dbReference>
<dbReference type="InterPro" id="IPR029063">
    <property type="entry name" value="SAM-dependent_MTases_sf"/>
</dbReference>
<gene>
    <name evidence="10" type="ORF">SAMN03097708_02831</name>
</gene>
<dbReference type="Gene3D" id="3.40.50.150">
    <property type="entry name" value="Vaccinia Virus protein VP39"/>
    <property type="match status" value="1"/>
</dbReference>
<name>A0A1G5QVL6_9GAMM</name>
<evidence type="ECO:0000256" key="7">
    <source>
        <dbReference type="ARBA" id="ARBA00047942"/>
    </source>
</evidence>